<dbReference type="InterPro" id="IPR036909">
    <property type="entry name" value="Cyt_c-like_dom_sf"/>
</dbReference>
<comment type="PTM">
    <text evidence="6">Binds 1 heme c group covalently per subunit.</text>
</comment>
<dbReference type="PANTHER" id="PTHR37823">
    <property type="entry name" value="CYTOCHROME C-553-LIKE"/>
    <property type="match status" value="1"/>
</dbReference>
<evidence type="ECO:0000256" key="1">
    <source>
        <dbReference type="ARBA" id="ARBA00022448"/>
    </source>
</evidence>
<dbReference type="Proteomes" id="UP000002878">
    <property type="component" value="Chromosome"/>
</dbReference>
<feature type="transmembrane region" description="Helical" evidence="8">
    <location>
        <begin position="12"/>
        <end position="32"/>
    </location>
</feature>
<keyword evidence="5 7" id="KW-0408">Iron</keyword>
<keyword evidence="2 6" id="KW-0349">Heme</keyword>
<keyword evidence="1" id="KW-0813">Transport</keyword>
<accession>I2C7U8</accession>
<dbReference type="HOGENOM" id="CLU_134966_2_0_9"/>
<keyword evidence="8" id="KW-0472">Membrane</keyword>
<evidence type="ECO:0000256" key="7">
    <source>
        <dbReference type="PIRSR" id="PIRSR000025-2"/>
    </source>
</evidence>
<dbReference type="InterPro" id="IPR009056">
    <property type="entry name" value="Cyt_c-like_dom"/>
</dbReference>
<dbReference type="GO" id="GO:0016020">
    <property type="term" value="C:membrane"/>
    <property type="evidence" value="ECO:0007669"/>
    <property type="project" value="InterPro"/>
</dbReference>
<feature type="binding site" description="covalent" evidence="6">
    <location>
        <position position="70"/>
    </location>
    <ligand>
        <name>heme c</name>
        <dbReference type="ChEBI" id="CHEBI:61717"/>
    </ligand>
</feature>
<keyword evidence="8" id="KW-0812">Transmembrane</keyword>
<reference evidence="10 11" key="1">
    <citation type="journal article" date="2012" name="J. Biotechnol.">
        <title>Genome sequence of the plant growth promoting strain Bacillus amyloliquefaciens subsp. plantarum B9601-Y2 and expression of mersacidin and other secondary metabolites.</title>
        <authorList>
            <person name="He P."/>
            <person name="Hao K."/>
            <person name="Blom J."/>
            <person name="Ruckert C."/>
            <person name="Vater J."/>
            <person name="Mao Z."/>
            <person name="Wu Y."/>
            <person name="Hou M."/>
            <person name="He P."/>
            <person name="He Y."/>
            <person name="Borriss R."/>
        </authorList>
    </citation>
    <scope>NUCLEOTIDE SEQUENCE [LARGE SCALE GENOMIC DNA]</scope>
    <source>
        <strain evidence="10">Y2</strain>
    </source>
</reference>
<evidence type="ECO:0000313" key="10">
    <source>
        <dbReference type="EMBL" id="AFJ62722.1"/>
    </source>
</evidence>
<dbReference type="Gene3D" id="1.10.760.10">
    <property type="entry name" value="Cytochrome c-like domain"/>
    <property type="match status" value="1"/>
</dbReference>
<dbReference type="Pfam" id="PF13442">
    <property type="entry name" value="Cytochrome_CBB3"/>
    <property type="match status" value="1"/>
</dbReference>
<dbReference type="AlphaFoldDB" id="I2C7U8"/>
<feature type="binding site" description="covalent" evidence="6">
    <location>
        <position position="67"/>
    </location>
    <ligand>
        <name>heme c</name>
        <dbReference type="ChEBI" id="CHEBI:61717"/>
    </ligand>
</feature>
<evidence type="ECO:0000256" key="6">
    <source>
        <dbReference type="PIRSR" id="PIRSR000025-1"/>
    </source>
</evidence>
<dbReference type="PIRSF" id="PIRSF000025">
    <property type="entry name" value="Cytc_Bsub_c550"/>
    <property type="match status" value="1"/>
</dbReference>
<feature type="binding site" description="axial binding residue" evidence="7">
    <location>
        <position position="71"/>
    </location>
    <ligand>
        <name>heme c</name>
        <dbReference type="ChEBI" id="CHEBI:61717"/>
    </ligand>
    <ligandPart>
        <name>Fe</name>
        <dbReference type="ChEBI" id="CHEBI:18248"/>
    </ligandPart>
</feature>
<dbReference type="SUPFAM" id="SSF46626">
    <property type="entry name" value="Cytochrome c"/>
    <property type="match status" value="1"/>
</dbReference>
<dbReference type="KEGG" id="bqy:MUS_2814"/>
<feature type="domain" description="Cytochrome c" evidence="9">
    <location>
        <begin position="54"/>
        <end position="127"/>
    </location>
</feature>
<dbReference type="GO" id="GO:0016491">
    <property type="term" value="F:oxidoreductase activity"/>
    <property type="evidence" value="ECO:0007669"/>
    <property type="project" value="UniProtKB-KW"/>
</dbReference>
<gene>
    <name evidence="10" type="primary">cccB</name>
    <name evidence="10" type="ORF">MUS_2814</name>
</gene>
<dbReference type="NCBIfam" id="NF045773">
    <property type="entry name" value="cytochro_C550"/>
    <property type="match status" value="1"/>
</dbReference>
<evidence type="ECO:0000259" key="9">
    <source>
        <dbReference type="PROSITE" id="PS51007"/>
    </source>
</evidence>
<proteinExistence type="predicted"/>
<dbReference type="EMBL" id="CP003332">
    <property type="protein sequence ID" value="AFJ62722.1"/>
    <property type="molecule type" value="Genomic_DNA"/>
</dbReference>
<feature type="binding site" description="axial binding residue" evidence="7">
    <location>
        <position position="106"/>
    </location>
    <ligand>
        <name>heme c</name>
        <dbReference type="ChEBI" id="CHEBI:61717"/>
    </ligand>
    <ligandPart>
        <name>Fe</name>
        <dbReference type="ChEBI" id="CHEBI:18248"/>
    </ligandPart>
</feature>
<dbReference type="GO" id="GO:0009055">
    <property type="term" value="F:electron transfer activity"/>
    <property type="evidence" value="ECO:0007669"/>
    <property type="project" value="InterPro"/>
</dbReference>
<dbReference type="InterPro" id="IPR051811">
    <property type="entry name" value="Cytochrome_c550/c551-like"/>
</dbReference>
<dbReference type="InterPro" id="IPR054780">
    <property type="entry name" value="Cytochro_C550_firm"/>
</dbReference>
<keyword evidence="10" id="KW-0560">Oxidoreductase</keyword>
<keyword evidence="3 7" id="KW-0479">Metal-binding</keyword>
<dbReference type="InterPro" id="IPR012218">
    <property type="entry name" value="Cyt_c_BACSU-c550-type"/>
</dbReference>
<evidence type="ECO:0000256" key="8">
    <source>
        <dbReference type="SAM" id="Phobius"/>
    </source>
</evidence>
<dbReference type="PATRIC" id="fig|1126211.3.peg.2672"/>
<keyword evidence="8" id="KW-1133">Transmembrane helix</keyword>
<evidence type="ECO:0000256" key="4">
    <source>
        <dbReference type="ARBA" id="ARBA00022982"/>
    </source>
</evidence>
<evidence type="ECO:0000313" key="11">
    <source>
        <dbReference type="Proteomes" id="UP000002878"/>
    </source>
</evidence>
<evidence type="ECO:0000256" key="3">
    <source>
        <dbReference type="ARBA" id="ARBA00022723"/>
    </source>
</evidence>
<evidence type="ECO:0000256" key="5">
    <source>
        <dbReference type="ARBA" id="ARBA00023004"/>
    </source>
</evidence>
<name>I2C7U8_BACAY</name>
<sequence>MKKGDGDMKWNPLIPFLLIAVLGIGLTFFLAVKGNGDAHQIASGGESKNAEKETANASPEEIYKANCITCHGENYEGVSGPNLKGVGKRKDVAEIKTKIEKGGNGMPAGLVPAEKLDDMAKWVSDIK</sequence>
<organism evidence="10 11">
    <name type="scientific">Bacillus amyloliquefaciens (strain Y2)</name>
    <name type="common">Bacillus amyloliquefaciens subsp. plantarum (strain B9601-Y2)</name>
    <dbReference type="NCBI Taxonomy" id="1155777"/>
    <lineage>
        <taxon>Bacteria</taxon>
        <taxon>Bacillati</taxon>
        <taxon>Bacillota</taxon>
        <taxon>Bacilli</taxon>
        <taxon>Bacillales</taxon>
        <taxon>Bacillaceae</taxon>
        <taxon>Bacillus</taxon>
        <taxon>Bacillus amyloliquefaciens group</taxon>
    </lineage>
</organism>
<protein>
    <submittedName>
        <fullName evidence="10">Cytochrome c-551</fullName>
        <ecNumber evidence="10">1.10.2.-</ecNumber>
    </submittedName>
</protein>
<dbReference type="PANTHER" id="PTHR37823:SF2">
    <property type="entry name" value="CYTOCHROME C-550"/>
    <property type="match status" value="1"/>
</dbReference>
<keyword evidence="4" id="KW-0249">Electron transport</keyword>
<dbReference type="EC" id="1.10.2.-" evidence="10"/>
<dbReference type="GO" id="GO:0005506">
    <property type="term" value="F:iron ion binding"/>
    <property type="evidence" value="ECO:0007669"/>
    <property type="project" value="InterPro"/>
</dbReference>
<dbReference type="GO" id="GO:0020037">
    <property type="term" value="F:heme binding"/>
    <property type="evidence" value="ECO:0007669"/>
    <property type="project" value="InterPro"/>
</dbReference>
<evidence type="ECO:0000256" key="2">
    <source>
        <dbReference type="ARBA" id="ARBA00022617"/>
    </source>
</evidence>
<dbReference type="PROSITE" id="PS51007">
    <property type="entry name" value="CYTC"/>
    <property type="match status" value="1"/>
</dbReference>